<dbReference type="InterPro" id="IPR001810">
    <property type="entry name" value="F-box_dom"/>
</dbReference>
<dbReference type="InterPro" id="IPR036047">
    <property type="entry name" value="F-box-like_dom_sf"/>
</dbReference>
<gene>
    <name evidence="2" type="ORF">IFM89_021618</name>
</gene>
<sequence length="398" mass="45297">MSTRMRIMKRHCIRLPLHLPGEIVHDILSRLPIQTLSKCKLVCKDWYNLIKDTSFVKLHHSRINQDDPSLFMLHAIGGEGVLRFSQLYMLHDNSLGTTCVKSKKFIRIAGSSNGLMCVSILPHQKLFYICNPMTGEILKLPEATAPGHGNDLLFKHQITSTGFAFDAQSETYKVVRTWYFCDKGGIHTGIEIYTVGSGIWRSIEEEDIPWFFCYGYTQTVFVNGALHWRIHLRNSEFEVCIGAIDIGDEKLIAFGQPPRDRKTKRTTLSSLRDCLCVNYVYEDHTVVWVMKQYGVASSWAREHVIREEMLGPLQGVPFKTLAFKVLNNGKLLVYSTEYQGYYDLRKKEFKQILIDGVHSSLRSLVIVAHSGSLISPSSIAGTGEEDNFHLRRLPELPG</sequence>
<organism evidence="2 3">
    <name type="scientific">Coptis chinensis</name>
    <dbReference type="NCBI Taxonomy" id="261450"/>
    <lineage>
        <taxon>Eukaryota</taxon>
        <taxon>Viridiplantae</taxon>
        <taxon>Streptophyta</taxon>
        <taxon>Embryophyta</taxon>
        <taxon>Tracheophyta</taxon>
        <taxon>Spermatophyta</taxon>
        <taxon>Magnoliopsida</taxon>
        <taxon>Ranunculales</taxon>
        <taxon>Ranunculaceae</taxon>
        <taxon>Coptidoideae</taxon>
        <taxon>Coptis</taxon>
    </lineage>
</organism>
<dbReference type="InterPro" id="IPR017451">
    <property type="entry name" value="F-box-assoc_interact_dom"/>
</dbReference>
<dbReference type="NCBIfam" id="TIGR01640">
    <property type="entry name" value="F_box_assoc_1"/>
    <property type="match status" value="1"/>
</dbReference>
<dbReference type="Pfam" id="PF07734">
    <property type="entry name" value="FBA_1"/>
    <property type="match status" value="1"/>
</dbReference>
<dbReference type="InterPro" id="IPR006527">
    <property type="entry name" value="F-box-assoc_dom_typ1"/>
</dbReference>
<dbReference type="CDD" id="cd22157">
    <property type="entry name" value="F-box_AtFBW1-like"/>
    <property type="match status" value="1"/>
</dbReference>
<dbReference type="EMBL" id="JADFTS010000003">
    <property type="protein sequence ID" value="KAF9615047.1"/>
    <property type="molecule type" value="Genomic_DNA"/>
</dbReference>
<dbReference type="SUPFAM" id="SSF81383">
    <property type="entry name" value="F-box domain"/>
    <property type="match status" value="1"/>
</dbReference>
<dbReference type="OrthoDB" id="894159at2759"/>
<dbReference type="Gene3D" id="1.20.1280.50">
    <property type="match status" value="1"/>
</dbReference>
<comment type="caution">
    <text evidence="2">The sequence shown here is derived from an EMBL/GenBank/DDBJ whole genome shotgun (WGS) entry which is preliminary data.</text>
</comment>
<dbReference type="PROSITE" id="PS50181">
    <property type="entry name" value="FBOX"/>
    <property type="match status" value="1"/>
</dbReference>
<evidence type="ECO:0000313" key="3">
    <source>
        <dbReference type="Proteomes" id="UP000631114"/>
    </source>
</evidence>
<keyword evidence="3" id="KW-1185">Reference proteome</keyword>
<reference evidence="2 3" key="1">
    <citation type="submission" date="2020-10" db="EMBL/GenBank/DDBJ databases">
        <title>The Coptis chinensis genome and diversification of protoberbering-type alkaloids.</title>
        <authorList>
            <person name="Wang B."/>
            <person name="Shu S."/>
            <person name="Song C."/>
            <person name="Liu Y."/>
        </authorList>
    </citation>
    <scope>NUCLEOTIDE SEQUENCE [LARGE SCALE GENOMIC DNA]</scope>
    <source>
        <strain evidence="2">HL-2020</strain>
        <tissue evidence="2">Leaf</tissue>
    </source>
</reference>
<accession>A0A835IE89</accession>
<dbReference type="PANTHER" id="PTHR31672:SF13">
    <property type="entry name" value="F-BOX PROTEIN CPR30-LIKE"/>
    <property type="match status" value="1"/>
</dbReference>
<dbReference type="InterPro" id="IPR050796">
    <property type="entry name" value="SCF_F-box_component"/>
</dbReference>
<evidence type="ECO:0000313" key="2">
    <source>
        <dbReference type="EMBL" id="KAF9615047.1"/>
    </source>
</evidence>
<name>A0A835IE89_9MAGN</name>
<feature type="domain" description="F-box" evidence="1">
    <location>
        <begin position="13"/>
        <end position="58"/>
    </location>
</feature>
<evidence type="ECO:0000259" key="1">
    <source>
        <dbReference type="PROSITE" id="PS50181"/>
    </source>
</evidence>
<proteinExistence type="predicted"/>
<dbReference type="PANTHER" id="PTHR31672">
    <property type="entry name" value="BNACNNG10540D PROTEIN"/>
    <property type="match status" value="1"/>
</dbReference>
<dbReference type="Pfam" id="PF12937">
    <property type="entry name" value="F-box-like"/>
    <property type="match status" value="1"/>
</dbReference>
<dbReference type="Proteomes" id="UP000631114">
    <property type="component" value="Unassembled WGS sequence"/>
</dbReference>
<dbReference type="AlphaFoldDB" id="A0A835IE89"/>
<protein>
    <recommendedName>
        <fullName evidence="1">F-box domain-containing protein</fullName>
    </recommendedName>
</protein>
<dbReference type="SMART" id="SM00256">
    <property type="entry name" value="FBOX"/>
    <property type="match status" value="1"/>
</dbReference>